<organism evidence="2 3">
    <name type="scientific">Schizopora paradoxa</name>
    <dbReference type="NCBI Taxonomy" id="27342"/>
    <lineage>
        <taxon>Eukaryota</taxon>
        <taxon>Fungi</taxon>
        <taxon>Dikarya</taxon>
        <taxon>Basidiomycota</taxon>
        <taxon>Agaricomycotina</taxon>
        <taxon>Agaricomycetes</taxon>
        <taxon>Hymenochaetales</taxon>
        <taxon>Schizoporaceae</taxon>
        <taxon>Schizopora</taxon>
    </lineage>
</organism>
<keyword evidence="3" id="KW-1185">Reference proteome</keyword>
<evidence type="ECO:0000256" key="1">
    <source>
        <dbReference type="SAM" id="MobiDB-lite"/>
    </source>
</evidence>
<protein>
    <submittedName>
        <fullName evidence="2">Uncharacterized protein</fullName>
    </submittedName>
</protein>
<feature type="compositionally biased region" description="Basic residues" evidence="1">
    <location>
        <begin position="20"/>
        <end position="33"/>
    </location>
</feature>
<sequence length="495" mass="56304">MTDLNEEVLINHERTEIKSPLRKKKRMNRKRKRTPEVRHAYNAKHDQFRRDASHRQKKSQQVKNAEKKMGRNDIGSSPSIFQTASVVETNLNPDSIRRQKPSFLSIDVSKDKPTPGEMYSLESNQCGAPKSRLTAHRPLSSQLDKKIIPGIHPDCDPQIADLIAEKGYTYIANAEGRAQILADKNGTIFFVKAERPAGWDEIAHRVHLIIKEIRKKISNTEEQHRPAATSNRHKFPSDCLQIMFGLIFPHAGQGPHCQNVDPFFQPILEELLENAWMQKYINYITGCFRAWFRRHAFVYEEVMRRLGVGSDVKANIFKNSLFCGTTFNLGPVGVTVRHRDSRNLVGGLCMIGVLGDFDHRTSGHFIMEEAKTIMELRSGDVVFMPSAGITHMNAGLRSGESRASIVQYTSGDLFRWIWQGKKMLPENEAKLKAGIRAAEGSKRWEEMYSFFPTLMELEEVKDRGDGLLGFQDGLLKENILSGKSLLFPSETRLEL</sequence>
<evidence type="ECO:0000313" key="2">
    <source>
        <dbReference type="EMBL" id="KLO04463.1"/>
    </source>
</evidence>
<proteinExistence type="predicted"/>
<dbReference type="OrthoDB" id="3253621at2759"/>
<dbReference type="Gene3D" id="3.60.130.30">
    <property type="match status" value="1"/>
</dbReference>
<accession>A0A0H2R4V0</accession>
<dbReference type="Proteomes" id="UP000053477">
    <property type="component" value="Unassembled WGS sequence"/>
</dbReference>
<feature type="compositionally biased region" description="Basic and acidic residues" evidence="1">
    <location>
        <begin position="9"/>
        <end position="19"/>
    </location>
</feature>
<dbReference type="EMBL" id="KQ086533">
    <property type="protein sequence ID" value="KLO04463.1"/>
    <property type="molecule type" value="Genomic_DNA"/>
</dbReference>
<reference evidence="2 3" key="1">
    <citation type="submission" date="2015-04" db="EMBL/GenBank/DDBJ databases">
        <title>Complete genome sequence of Schizopora paradoxa KUC8140, a cosmopolitan wood degrader in East Asia.</title>
        <authorList>
            <consortium name="DOE Joint Genome Institute"/>
            <person name="Min B."/>
            <person name="Park H."/>
            <person name="Jang Y."/>
            <person name="Kim J.-J."/>
            <person name="Kim K.H."/>
            <person name="Pangilinan J."/>
            <person name="Lipzen A."/>
            <person name="Riley R."/>
            <person name="Grigoriev I.V."/>
            <person name="Spatafora J.W."/>
            <person name="Choi I.-G."/>
        </authorList>
    </citation>
    <scope>NUCLEOTIDE SEQUENCE [LARGE SCALE GENOMIC DNA]</scope>
    <source>
        <strain evidence="2 3">KUC8140</strain>
    </source>
</reference>
<feature type="compositionally biased region" description="Basic and acidic residues" evidence="1">
    <location>
        <begin position="34"/>
        <end position="54"/>
    </location>
</feature>
<evidence type="ECO:0000313" key="3">
    <source>
        <dbReference type="Proteomes" id="UP000053477"/>
    </source>
</evidence>
<gene>
    <name evidence="2" type="ORF">SCHPADRAFT_911642</name>
</gene>
<dbReference type="InParanoid" id="A0A0H2R4V0"/>
<name>A0A0H2R4V0_9AGAM</name>
<feature type="region of interest" description="Disordered" evidence="1">
    <location>
        <begin position="1"/>
        <end position="77"/>
    </location>
</feature>
<dbReference type="AlphaFoldDB" id="A0A0H2R4V0"/>